<reference evidence="2 3" key="1">
    <citation type="journal article" date="2022" name="Microorganisms">
        <title>Genome Sequence and Characterization of a Xanthorhodopsin-Containing, Aerobic Anoxygenic Phototrophic Rhodobacter Species, Isolated from Mesophilic Conditions at Yellowstone National Park.</title>
        <authorList>
            <person name="Kyndt J.A."/>
            <person name="Robertson S."/>
            <person name="Shoffstall I.B."/>
            <person name="Ramaley R.F."/>
            <person name="Meyer T.E."/>
        </authorList>
    </citation>
    <scope>NUCLEOTIDE SEQUENCE [LARGE SCALE GENOMIC DNA]</scope>
    <source>
        <strain evidence="2 3">M37P</strain>
    </source>
</reference>
<name>A0ABX0GAA3_9RHOB</name>
<evidence type="ECO:0000256" key="1">
    <source>
        <dbReference type="SAM" id="Phobius"/>
    </source>
</evidence>
<proteinExistence type="predicted"/>
<dbReference type="Proteomes" id="UP001515660">
    <property type="component" value="Unassembled WGS sequence"/>
</dbReference>
<dbReference type="EMBL" id="JAANHS010000012">
    <property type="protein sequence ID" value="NHB77857.1"/>
    <property type="molecule type" value="Genomic_DNA"/>
</dbReference>
<protein>
    <recommendedName>
        <fullName evidence="4">Branched-subunit amino acid transport protein AzlD</fullName>
    </recommendedName>
</protein>
<sequence>MNGDLLTVALLAGAANWVFRALPVITRSDRMAPGGWLERFLSATGPAAIATLFVAAILPALTPDLRALLPVIAGTLAVLGVHAARRSVVGATLAGALVHGLAVWLLG</sequence>
<gene>
    <name evidence="2" type="ORF">G8O29_14140</name>
</gene>
<comment type="caution">
    <text evidence="2">The sequence shown here is derived from an EMBL/GenBank/DDBJ whole genome shotgun (WGS) entry which is preliminary data.</text>
</comment>
<dbReference type="RefSeq" id="WP_166403880.1">
    <property type="nucleotide sequence ID" value="NZ_JAANHS010000012.1"/>
</dbReference>
<organism evidence="2 3">
    <name type="scientific">Rhodobacter calidifons</name>
    <dbReference type="NCBI Taxonomy" id="2715277"/>
    <lineage>
        <taxon>Bacteria</taxon>
        <taxon>Pseudomonadati</taxon>
        <taxon>Pseudomonadota</taxon>
        <taxon>Alphaproteobacteria</taxon>
        <taxon>Rhodobacterales</taxon>
        <taxon>Rhodobacter group</taxon>
        <taxon>Rhodobacter</taxon>
    </lineage>
</organism>
<feature type="transmembrane region" description="Helical" evidence="1">
    <location>
        <begin position="65"/>
        <end position="82"/>
    </location>
</feature>
<keyword evidence="1" id="KW-0472">Membrane</keyword>
<evidence type="ECO:0000313" key="3">
    <source>
        <dbReference type="Proteomes" id="UP001515660"/>
    </source>
</evidence>
<evidence type="ECO:0008006" key="4">
    <source>
        <dbReference type="Google" id="ProtNLM"/>
    </source>
</evidence>
<dbReference type="Pfam" id="PF05437">
    <property type="entry name" value="AzlD"/>
    <property type="match status" value="1"/>
</dbReference>
<keyword evidence="1" id="KW-0812">Transmembrane</keyword>
<keyword evidence="1" id="KW-1133">Transmembrane helix</keyword>
<accession>A0ABX0GAA3</accession>
<feature type="transmembrane region" description="Helical" evidence="1">
    <location>
        <begin position="88"/>
        <end position="106"/>
    </location>
</feature>
<keyword evidence="3" id="KW-1185">Reference proteome</keyword>
<feature type="transmembrane region" description="Helical" evidence="1">
    <location>
        <begin position="36"/>
        <end position="58"/>
    </location>
</feature>
<dbReference type="InterPro" id="IPR008407">
    <property type="entry name" value="Brnchd-chn_aa_trnsp_AzlD"/>
</dbReference>
<evidence type="ECO:0000313" key="2">
    <source>
        <dbReference type="EMBL" id="NHB77857.1"/>
    </source>
</evidence>